<evidence type="ECO:0000259" key="9">
    <source>
        <dbReference type="PROSITE" id="PS50929"/>
    </source>
</evidence>
<dbReference type="PROSITE" id="PS00211">
    <property type="entry name" value="ABC_TRANSPORTER_1"/>
    <property type="match status" value="1"/>
</dbReference>
<dbReference type="InterPro" id="IPR027417">
    <property type="entry name" value="P-loop_NTPase"/>
</dbReference>
<keyword evidence="11" id="KW-1185">Reference proteome</keyword>
<keyword evidence="6 7" id="KW-0472">Membrane</keyword>
<keyword evidence="3" id="KW-0547">Nucleotide-binding</keyword>
<evidence type="ECO:0000313" key="11">
    <source>
        <dbReference type="Proteomes" id="UP001302349"/>
    </source>
</evidence>
<dbReference type="PANTHER" id="PTHR43394:SF1">
    <property type="entry name" value="ATP-BINDING CASSETTE SUB-FAMILY B MEMBER 10, MITOCHONDRIAL"/>
    <property type="match status" value="1"/>
</dbReference>
<keyword evidence="2 7" id="KW-0812">Transmembrane</keyword>
<dbReference type="InterPro" id="IPR017871">
    <property type="entry name" value="ABC_transporter-like_CS"/>
</dbReference>
<dbReference type="Gene3D" id="1.20.1560.10">
    <property type="entry name" value="ABC transporter type 1, transmembrane domain"/>
    <property type="match status" value="1"/>
</dbReference>
<organism evidence="10 11">
    <name type="scientific">Imperialibacter roseus</name>
    <dbReference type="NCBI Taxonomy" id="1324217"/>
    <lineage>
        <taxon>Bacteria</taxon>
        <taxon>Pseudomonadati</taxon>
        <taxon>Bacteroidota</taxon>
        <taxon>Cytophagia</taxon>
        <taxon>Cytophagales</taxon>
        <taxon>Flammeovirgaceae</taxon>
        <taxon>Imperialibacter</taxon>
    </lineage>
</organism>
<evidence type="ECO:0000256" key="5">
    <source>
        <dbReference type="ARBA" id="ARBA00022989"/>
    </source>
</evidence>
<dbReference type="RefSeq" id="WP_317489245.1">
    <property type="nucleotide sequence ID" value="NZ_CP136051.1"/>
</dbReference>
<protein>
    <submittedName>
        <fullName evidence="10">ABC transporter transmembrane domain-containing protein</fullName>
    </submittedName>
</protein>
<dbReference type="PROSITE" id="PS50929">
    <property type="entry name" value="ABC_TM1F"/>
    <property type="match status" value="1"/>
</dbReference>
<dbReference type="Pfam" id="PF00664">
    <property type="entry name" value="ABC_membrane"/>
    <property type="match status" value="1"/>
</dbReference>
<evidence type="ECO:0000256" key="1">
    <source>
        <dbReference type="ARBA" id="ARBA00004651"/>
    </source>
</evidence>
<dbReference type="SUPFAM" id="SSF90123">
    <property type="entry name" value="ABC transporter transmembrane region"/>
    <property type="match status" value="1"/>
</dbReference>
<dbReference type="PROSITE" id="PS50893">
    <property type="entry name" value="ABC_TRANSPORTER_2"/>
    <property type="match status" value="1"/>
</dbReference>
<evidence type="ECO:0000256" key="7">
    <source>
        <dbReference type="SAM" id="Phobius"/>
    </source>
</evidence>
<reference evidence="10 11" key="1">
    <citation type="journal article" date="2023" name="Microbiol. Resour. Announc.">
        <title>Complete Genome Sequence of Imperialibacter roseus strain P4T.</title>
        <authorList>
            <person name="Tizabi D.R."/>
            <person name="Bachvaroff T."/>
            <person name="Hill R.T."/>
        </authorList>
    </citation>
    <scope>NUCLEOTIDE SEQUENCE [LARGE SCALE GENOMIC DNA]</scope>
    <source>
        <strain evidence="10 11">P4T</strain>
    </source>
</reference>
<dbReference type="CDD" id="cd03249">
    <property type="entry name" value="ABC_MTABC3_MDL1_MDL2"/>
    <property type="match status" value="1"/>
</dbReference>
<feature type="domain" description="ABC transporter" evidence="8">
    <location>
        <begin position="358"/>
        <end position="594"/>
    </location>
</feature>
<accession>A0ABZ0INB4</accession>
<dbReference type="SMART" id="SM00382">
    <property type="entry name" value="AAA"/>
    <property type="match status" value="1"/>
</dbReference>
<dbReference type="InterPro" id="IPR011527">
    <property type="entry name" value="ABC1_TM_dom"/>
</dbReference>
<evidence type="ECO:0000256" key="6">
    <source>
        <dbReference type="ARBA" id="ARBA00023136"/>
    </source>
</evidence>
<dbReference type="Proteomes" id="UP001302349">
    <property type="component" value="Chromosome"/>
</dbReference>
<dbReference type="CDD" id="cd18576">
    <property type="entry name" value="ABC_6TM_bac_exporter_ABCB8_10_like"/>
    <property type="match status" value="1"/>
</dbReference>
<proteinExistence type="predicted"/>
<evidence type="ECO:0000313" key="10">
    <source>
        <dbReference type="EMBL" id="WOK06528.1"/>
    </source>
</evidence>
<feature type="domain" description="ABC transmembrane type-1" evidence="9">
    <location>
        <begin position="42"/>
        <end position="326"/>
    </location>
</feature>
<evidence type="ECO:0000256" key="2">
    <source>
        <dbReference type="ARBA" id="ARBA00022692"/>
    </source>
</evidence>
<feature type="transmembrane region" description="Helical" evidence="7">
    <location>
        <begin position="41"/>
        <end position="62"/>
    </location>
</feature>
<dbReference type="InterPro" id="IPR036640">
    <property type="entry name" value="ABC1_TM_sf"/>
</dbReference>
<name>A0ABZ0INB4_9BACT</name>
<dbReference type="InterPro" id="IPR003439">
    <property type="entry name" value="ABC_transporter-like_ATP-bd"/>
</dbReference>
<gene>
    <name evidence="10" type="ORF">RT717_25985</name>
</gene>
<dbReference type="Gene3D" id="3.40.50.300">
    <property type="entry name" value="P-loop containing nucleotide triphosphate hydrolases"/>
    <property type="match status" value="1"/>
</dbReference>
<dbReference type="InterPro" id="IPR039421">
    <property type="entry name" value="Type_1_exporter"/>
</dbReference>
<feature type="transmembrane region" description="Helical" evidence="7">
    <location>
        <begin position="186"/>
        <end position="205"/>
    </location>
</feature>
<sequence>MARSNSRFSTLEKEEKRPLNKDNFKKLLGVFRFILPYKAGFIAGLVLLLFTSGILLSFPYVAGKLIDVASGKGSWLLNDITSIALALIGILLVQSIVSFFRVYFFATVSERTVADIRTHLYQKLIRLPITFYDSKRTGELISRITSDVTMIQDTFTVTLAELIRQTSILIIGLGLIFYTMPSLSVFMLATFPVLILAAMFFGRFIRKMSKKTQDALANASVVAEETLQSVHTVKAFTNEQYEIKRYRASMSAVVKVALKTATYRAGFISFVIFALFGGIVGVMWYGATLVQNGELTVGDLLSFVLYTTFIGGSIAGLGDLFGQIQKAIGASERILEILEETEEVESKEQESISIQGEIAYENVTFSYPTRKEMPVLKNISFHVPHGSKVALVGQSGAGKSTIIQLLMRFYQPDTGKILIDGKDNQSYSISALRKHIGIVPQEVILFGGTILENIRYGKPDATEDEVVEAARQANALDFILSFPEQFDTIVGERGMKLSGGQRQRIAIARAILKNPSILILDEATSSLDAESERLVQDALEKLMKDRTTVIIAHRLATIRKVDRIYVIGDGQITEQGTHDELTNDEEGKYSQLVKLQLEVS</sequence>
<keyword evidence="4" id="KW-0067">ATP-binding</keyword>
<dbReference type="Pfam" id="PF00005">
    <property type="entry name" value="ABC_tran"/>
    <property type="match status" value="1"/>
</dbReference>
<dbReference type="PANTHER" id="PTHR43394">
    <property type="entry name" value="ATP-DEPENDENT PERMEASE MDL1, MITOCHONDRIAL"/>
    <property type="match status" value="1"/>
</dbReference>
<feature type="transmembrane region" description="Helical" evidence="7">
    <location>
        <begin position="162"/>
        <end position="180"/>
    </location>
</feature>
<feature type="transmembrane region" description="Helical" evidence="7">
    <location>
        <begin position="300"/>
        <end position="321"/>
    </location>
</feature>
<feature type="transmembrane region" description="Helical" evidence="7">
    <location>
        <begin position="82"/>
        <end position="104"/>
    </location>
</feature>
<evidence type="ECO:0000256" key="3">
    <source>
        <dbReference type="ARBA" id="ARBA00022741"/>
    </source>
</evidence>
<evidence type="ECO:0000256" key="4">
    <source>
        <dbReference type="ARBA" id="ARBA00022840"/>
    </source>
</evidence>
<evidence type="ECO:0000259" key="8">
    <source>
        <dbReference type="PROSITE" id="PS50893"/>
    </source>
</evidence>
<keyword evidence="5 7" id="KW-1133">Transmembrane helix</keyword>
<feature type="transmembrane region" description="Helical" evidence="7">
    <location>
        <begin position="265"/>
        <end position="288"/>
    </location>
</feature>
<dbReference type="InterPro" id="IPR003593">
    <property type="entry name" value="AAA+_ATPase"/>
</dbReference>
<dbReference type="EMBL" id="CP136051">
    <property type="protein sequence ID" value="WOK06528.1"/>
    <property type="molecule type" value="Genomic_DNA"/>
</dbReference>
<comment type="subcellular location">
    <subcellularLocation>
        <location evidence="1">Cell membrane</location>
        <topology evidence="1">Multi-pass membrane protein</topology>
    </subcellularLocation>
</comment>
<dbReference type="SUPFAM" id="SSF52540">
    <property type="entry name" value="P-loop containing nucleoside triphosphate hydrolases"/>
    <property type="match status" value="1"/>
</dbReference>